<feature type="transmembrane region" description="Helical" evidence="6">
    <location>
        <begin position="152"/>
        <end position="179"/>
    </location>
</feature>
<dbReference type="OrthoDB" id="430300at2759"/>
<evidence type="ECO:0000259" key="7">
    <source>
        <dbReference type="PROSITE" id="PS50850"/>
    </source>
</evidence>
<dbReference type="GO" id="GO:0022857">
    <property type="term" value="F:transmembrane transporter activity"/>
    <property type="evidence" value="ECO:0007669"/>
    <property type="project" value="InterPro"/>
</dbReference>
<keyword evidence="2 6" id="KW-0812">Transmembrane</keyword>
<feature type="transmembrane region" description="Helical" evidence="6">
    <location>
        <begin position="191"/>
        <end position="213"/>
    </location>
</feature>
<keyword evidence="3 6" id="KW-1133">Transmembrane helix</keyword>
<feature type="transmembrane region" description="Helical" evidence="6">
    <location>
        <begin position="34"/>
        <end position="54"/>
    </location>
</feature>
<evidence type="ECO:0000256" key="5">
    <source>
        <dbReference type="SAM" id="MobiDB-lite"/>
    </source>
</evidence>
<dbReference type="GeneID" id="112046737"/>
<feature type="compositionally biased region" description="Polar residues" evidence="5">
    <location>
        <begin position="10"/>
        <end position="20"/>
    </location>
</feature>
<feature type="transmembrane region" description="Helical" evidence="6">
    <location>
        <begin position="219"/>
        <end position="240"/>
    </location>
</feature>
<feature type="region of interest" description="Disordered" evidence="5">
    <location>
        <begin position="1"/>
        <end position="20"/>
    </location>
</feature>
<accession>A0A6J1MUE1</accession>
<gene>
    <name evidence="9" type="primary">LOC112046737</name>
</gene>
<dbReference type="KEGG" id="bany:112046737"/>
<evidence type="ECO:0000313" key="9">
    <source>
        <dbReference type="RefSeq" id="XP_023939270.2"/>
    </source>
</evidence>
<evidence type="ECO:0000256" key="4">
    <source>
        <dbReference type="ARBA" id="ARBA00023136"/>
    </source>
</evidence>
<evidence type="ECO:0000256" key="2">
    <source>
        <dbReference type="ARBA" id="ARBA00022692"/>
    </source>
</evidence>
<feature type="transmembrane region" description="Helical" evidence="6">
    <location>
        <begin position="437"/>
        <end position="458"/>
    </location>
</feature>
<dbReference type="SUPFAM" id="SSF103473">
    <property type="entry name" value="MFS general substrate transporter"/>
    <property type="match status" value="1"/>
</dbReference>
<feature type="transmembrane region" description="Helical" evidence="6">
    <location>
        <begin position="280"/>
        <end position="304"/>
    </location>
</feature>
<dbReference type="RefSeq" id="XP_023939270.2">
    <property type="nucleotide sequence ID" value="XM_024083502.2"/>
</dbReference>
<dbReference type="InterPro" id="IPR011701">
    <property type="entry name" value="MFS"/>
</dbReference>
<feature type="transmembrane region" description="Helical" evidence="6">
    <location>
        <begin position="125"/>
        <end position="146"/>
    </location>
</feature>
<name>A0A6J1MUE1_BICAN</name>
<evidence type="ECO:0000256" key="6">
    <source>
        <dbReference type="SAM" id="Phobius"/>
    </source>
</evidence>
<dbReference type="GO" id="GO:0016020">
    <property type="term" value="C:membrane"/>
    <property type="evidence" value="ECO:0007669"/>
    <property type="project" value="UniProtKB-SubCell"/>
</dbReference>
<proteinExistence type="predicted"/>
<feature type="transmembrane region" description="Helical" evidence="6">
    <location>
        <begin position="90"/>
        <end position="113"/>
    </location>
</feature>
<dbReference type="AlphaFoldDB" id="A0A6J1MUE1"/>
<keyword evidence="8" id="KW-1185">Reference proteome</keyword>
<dbReference type="InterPro" id="IPR036259">
    <property type="entry name" value="MFS_trans_sf"/>
</dbReference>
<feature type="transmembrane region" description="Helical" evidence="6">
    <location>
        <begin position="316"/>
        <end position="338"/>
    </location>
</feature>
<dbReference type="PANTHER" id="PTHR23507:SF39">
    <property type="entry name" value="GH23453P-RELATED"/>
    <property type="match status" value="1"/>
</dbReference>
<evidence type="ECO:0000256" key="1">
    <source>
        <dbReference type="ARBA" id="ARBA00004141"/>
    </source>
</evidence>
<dbReference type="Pfam" id="PF07690">
    <property type="entry name" value="MFS_1"/>
    <property type="match status" value="1"/>
</dbReference>
<keyword evidence="4 6" id="KW-0472">Membrane</keyword>
<dbReference type="PROSITE" id="PS50850">
    <property type="entry name" value="MFS"/>
    <property type="match status" value="1"/>
</dbReference>
<evidence type="ECO:0000256" key="3">
    <source>
        <dbReference type="ARBA" id="ARBA00022989"/>
    </source>
</evidence>
<evidence type="ECO:0000313" key="8">
    <source>
        <dbReference type="Proteomes" id="UP001652582"/>
    </source>
</evidence>
<organism evidence="8 9">
    <name type="scientific">Bicyclus anynana</name>
    <name type="common">Squinting bush brown butterfly</name>
    <dbReference type="NCBI Taxonomy" id="110368"/>
    <lineage>
        <taxon>Eukaryota</taxon>
        <taxon>Metazoa</taxon>
        <taxon>Ecdysozoa</taxon>
        <taxon>Arthropoda</taxon>
        <taxon>Hexapoda</taxon>
        <taxon>Insecta</taxon>
        <taxon>Pterygota</taxon>
        <taxon>Neoptera</taxon>
        <taxon>Endopterygota</taxon>
        <taxon>Lepidoptera</taxon>
        <taxon>Glossata</taxon>
        <taxon>Ditrysia</taxon>
        <taxon>Papilionoidea</taxon>
        <taxon>Nymphalidae</taxon>
        <taxon>Satyrinae</taxon>
        <taxon>Satyrini</taxon>
        <taxon>Mycalesina</taxon>
        <taxon>Bicyclus</taxon>
    </lineage>
</organism>
<feature type="transmembrane region" description="Helical" evidence="6">
    <location>
        <begin position="347"/>
        <end position="367"/>
    </location>
</feature>
<comment type="subcellular location">
    <subcellularLocation>
        <location evidence="1">Membrane</location>
        <topology evidence="1">Multi-pass membrane protein</topology>
    </subcellularLocation>
</comment>
<dbReference type="PANTHER" id="PTHR23507">
    <property type="entry name" value="ZGC:174356"/>
    <property type="match status" value="1"/>
</dbReference>
<dbReference type="Proteomes" id="UP001652582">
    <property type="component" value="Chromosome 20"/>
</dbReference>
<dbReference type="InterPro" id="IPR020846">
    <property type="entry name" value="MFS_dom"/>
</dbReference>
<sequence length="477" mass="52507">MAQENEHITENNPNINSVNETPARPFRITMEFPLFFTMLSVSLSGAAISNLILFRTCVHSLNHTQEECQVFMSPAKNNGSHELEEEVQKYATFVSMVRTIIDSLAPAILSLFLGVWSDTHGRKPLVVWPLFGMSITAGLIVVYSMMDDLGPWWFILTSIPMSLAGGFTALFTGSFCYVSDITSTEKRSLRMTVVEASVSAGSVIGAVASSYLLRAVGNVYLLLISAALFLIAYLFTVTCLSESLAGAIPGNITSVLDFKLIKSMLSECFKKRPNHGRAQILLLTFANSLSIFIMFGQMSLLYMYTRKKLHWAIQQYTIYSATHTTISFFGSFFGVILVQRVFKVTDLAFATVAILSATTEYVINAFATTAWHMYAAAGISLFRGLSSPLIRSLLSKILPPQDIAKVFALMCAIEGVSPLVSPALYNSLYAYTISTFPGAIFILSSGISGLCALFLGFVQYFRWKSSSIVYENLTNES</sequence>
<feature type="domain" description="Major facilitator superfamily (MFS) profile" evidence="7">
    <location>
        <begin position="33"/>
        <end position="463"/>
    </location>
</feature>
<reference evidence="9" key="1">
    <citation type="submission" date="2025-08" db="UniProtKB">
        <authorList>
            <consortium name="RefSeq"/>
        </authorList>
    </citation>
    <scope>IDENTIFICATION</scope>
</reference>
<protein>
    <submittedName>
        <fullName evidence="9">Proton-coupled folate transporter</fullName>
    </submittedName>
</protein>
<dbReference type="Gene3D" id="1.20.1250.20">
    <property type="entry name" value="MFS general substrate transporter like domains"/>
    <property type="match status" value="1"/>
</dbReference>